<keyword evidence="13 17" id="KW-0961">Cell wall biogenesis/degradation</keyword>
<evidence type="ECO:0000313" key="19">
    <source>
        <dbReference type="Proteomes" id="UP000279029"/>
    </source>
</evidence>
<evidence type="ECO:0000256" key="14">
    <source>
        <dbReference type="ARBA" id="ARBA00032707"/>
    </source>
</evidence>
<dbReference type="InterPro" id="IPR003824">
    <property type="entry name" value="UppP"/>
</dbReference>
<evidence type="ECO:0000256" key="17">
    <source>
        <dbReference type="HAMAP-Rule" id="MF_01006"/>
    </source>
</evidence>
<dbReference type="RefSeq" id="WP_125135805.1">
    <property type="nucleotide sequence ID" value="NZ_LR130778.1"/>
</dbReference>
<keyword evidence="8 17" id="KW-0133">Cell shape</keyword>
<dbReference type="GO" id="GO:0050380">
    <property type="term" value="F:undecaprenyl-diphosphatase activity"/>
    <property type="evidence" value="ECO:0007669"/>
    <property type="project" value="UniProtKB-UniRule"/>
</dbReference>
<sequence length="293" mass="32062">MTLFEAILMGIIQGLTEFLPVSSSGHLAIGSALFNLKTEGSVLFEVVLHLGTLVAIFIAFWSEIWILIKSGLRIIKNLWDYTHFHFTKQGGKGEAAPKIIEDEHQRFVMLIIVATIPTVIVALILEKLILHAFTSLIFPAVGLLITGTLLLLTTKMRSGALTETDVSFKKAMFVGLIQGFATFPGISRSGSTIVAGLFTGMSKDFIVKFSFIMSIPAILGAMLLQVLRYESTEPISEIIINYGAGMLAAALVGYICIKVLLDIVRKGKIHYFAYYCYTIGILLLFITLGGYNG</sequence>
<reference evidence="18 19" key="1">
    <citation type="submission" date="2018-09" db="EMBL/GenBank/DDBJ databases">
        <authorList>
            <person name="Postec A."/>
        </authorList>
    </citation>
    <scope>NUCLEOTIDE SEQUENCE [LARGE SCALE GENOMIC DNA]</scope>
    <source>
        <strain evidence="18">70B-A</strain>
    </source>
</reference>
<evidence type="ECO:0000256" key="12">
    <source>
        <dbReference type="ARBA" id="ARBA00023251"/>
    </source>
</evidence>
<keyword evidence="10 17" id="KW-1133">Transmembrane helix</keyword>
<evidence type="ECO:0000256" key="1">
    <source>
        <dbReference type="ARBA" id="ARBA00004651"/>
    </source>
</evidence>
<keyword evidence="5 17" id="KW-1003">Cell membrane</keyword>
<feature type="transmembrane region" description="Helical" evidence="17">
    <location>
        <begin position="131"/>
        <end position="152"/>
    </location>
</feature>
<evidence type="ECO:0000256" key="2">
    <source>
        <dbReference type="ARBA" id="ARBA00010621"/>
    </source>
</evidence>
<dbReference type="GO" id="GO:0005886">
    <property type="term" value="C:plasma membrane"/>
    <property type="evidence" value="ECO:0007669"/>
    <property type="project" value="UniProtKB-SubCell"/>
</dbReference>
<protein>
    <recommendedName>
        <fullName evidence="4 17">Undecaprenyl-diphosphatase</fullName>
        <ecNumber evidence="3 17">3.6.1.27</ecNumber>
    </recommendedName>
    <alternativeName>
        <fullName evidence="15 17">Bacitracin resistance protein</fullName>
    </alternativeName>
    <alternativeName>
        <fullName evidence="14 17">Undecaprenyl pyrophosphate phosphatase</fullName>
    </alternativeName>
</protein>
<comment type="subcellular location">
    <subcellularLocation>
        <location evidence="1 17">Cell membrane</location>
        <topology evidence="1 17">Multi-pass membrane protein</topology>
    </subcellularLocation>
</comment>
<feature type="transmembrane region" description="Helical" evidence="17">
    <location>
        <begin position="272"/>
        <end position="291"/>
    </location>
</feature>
<evidence type="ECO:0000256" key="15">
    <source>
        <dbReference type="ARBA" id="ARBA00032932"/>
    </source>
</evidence>
<accession>A0A3P7RTQ3</accession>
<gene>
    <name evidence="17 18" type="primary">uppP</name>
    <name evidence="18" type="ORF">PATL70BA_0413</name>
</gene>
<evidence type="ECO:0000256" key="9">
    <source>
        <dbReference type="ARBA" id="ARBA00022984"/>
    </source>
</evidence>
<evidence type="ECO:0000256" key="3">
    <source>
        <dbReference type="ARBA" id="ARBA00012374"/>
    </source>
</evidence>
<evidence type="ECO:0000313" key="18">
    <source>
        <dbReference type="EMBL" id="VDN46266.1"/>
    </source>
</evidence>
<organism evidence="18 19">
    <name type="scientific">Petrocella atlantisensis</name>
    <dbReference type="NCBI Taxonomy" id="2173034"/>
    <lineage>
        <taxon>Bacteria</taxon>
        <taxon>Bacillati</taxon>
        <taxon>Bacillota</taxon>
        <taxon>Clostridia</taxon>
        <taxon>Lachnospirales</taxon>
        <taxon>Vallitaleaceae</taxon>
        <taxon>Petrocella</taxon>
    </lineage>
</organism>
<name>A0A3P7RTQ3_9FIRM</name>
<evidence type="ECO:0000256" key="10">
    <source>
        <dbReference type="ARBA" id="ARBA00022989"/>
    </source>
</evidence>
<dbReference type="AlphaFoldDB" id="A0A3P7RTQ3"/>
<dbReference type="Proteomes" id="UP000279029">
    <property type="component" value="Chromosome"/>
</dbReference>
<dbReference type="EMBL" id="LR130778">
    <property type="protein sequence ID" value="VDN46266.1"/>
    <property type="molecule type" value="Genomic_DNA"/>
</dbReference>
<dbReference type="EC" id="3.6.1.27" evidence="3 17"/>
<feature type="transmembrane region" description="Helical" evidence="17">
    <location>
        <begin position="107"/>
        <end position="125"/>
    </location>
</feature>
<dbReference type="GO" id="GO:0009252">
    <property type="term" value="P:peptidoglycan biosynthetic process"/>
    <property type="evidence" value="ECO:0007669"/>
    <property type="project" value="UniProtKB-KW"/>
</dbReference>
<dbReference type="PANTHER" id="PTHR30622">
    <property type="entry name" value="UNDECAPRENYL-DIPHOSPHATASE"/>
    <property type="match status" value="1"/>
</dbReference>
<dbReference type="GO" id="GO:0071555">
    <property type="term" value="P:cell wall organization"/>
    <property type="evidence" value="ECO:0007669"/>
    <property type="project" value="UniProtKB-KW"/>
</dbReference>
<keyword evidence="7 17" id="KW-0378">Hydrolase</keyword>
<dbReference type="GO" id="GO:0046677">
    <property type="term" value="P:response to antibiotic"/>
    <property type="evidence" value="ECO:0007669"/>
    <property type="project" value="UniProtKB-UniRule"/>
</dbReference>
<comment type="miscellaneous">
    <text evidence="17">Bacitracin is thought to be involved in the inhibition of peptidoglycan synthesis by sequestering undecaprenyl diphosphate, thereby reducing the pool of lipid carrier available.</text>
</comment>
<feature type="transmembrane region" description="Helical" evidence="17">
    <location>
        <begin position="239"/>
        <end position="260"/>
    </location>
</feature>
<dbReference type="Pfam" id="PF02673">
    <property type="entry name" value="BacA"/>
    <property type="match status" value="1"/>
</dbReference>
<proteinExistence type="inferred from homology"/>
<evidence type="ECO:0000256" key="6">
    <source>
        <dbReference type="ARBA" id="ARBA00022692"/>
    </source>
</evidence>
<dbReference type="KEGG" id="cbar:PATL70BA_0413"/>
<evidence type="ECO:0000256" key="7">
    <source>
        <dbReference type="ARBA" id="ARBA00022801"/>
    </source>
</evidence>
<comment type="catalytic activity">
    <reaction evidence="16 17">
        <text>di-trans,octa-cis-undecaprenyl diphosphate + H2O = di-trans,octa-cis-undecaprenyl phosphate + phosphate + H(+)</text>
        <dbReference type="Rhea" id="RHEA:28094"/>
        <dbReference type="ChEBI" id="CHEBI:15377"/>
        <dbReference type="ChEBI" id="CHEBI:15378"/>
        <dbReference type="ChEBI" id="CHEBI:43474"/>
        <dbReference type="ChEBI" id="CHEBI:58405"/>
        <dbReference type="ChEBI" id="CHEBI:60392"/>
        <dbReference type="EC" id="3.6.1.27"/>
    </reaction>
</comment>
<dbReference type="HAMAP" id="MF_01006">
    <property type="entry name" value="Undec_diphosphatase"/>
    <property type="match status" value="1"/>
</dbReference>
<evidence type="ECO:0000256" key="16">
    <source>
        <dbReference type="ARBA" id="ARBA00047594"/>
    </source>
</evidence>
<dbReference type="OrthoDB" id="9808289at2"/>
<evidence type="ECO:0000256" key="5">
    <source>
        <dbReference type="ARBA" id="ARBA00022475"/>
    </source>
</evidence>
<keyword evidence="19" id="KW-1185">Reference proteome</keyword>
<comment type="similarity">
    <text evidence="2 17">Belongs to the UppP family.</text>
</comment>
<dbReference type="PANTHER" id="PTHR30622:SF2">
    <property type="entry name" value="UNDECAPRENYL-DIPHOSPHATASE"/>
    <property type="match status" value="1"/>
</dbReference>
<keyword evidence="12 17" id="KW-0046">Antibiotic resistance</keyword>
<keyword evidence="11 17" id="KW-0472">Membrane</keyword>
<evidence type="ECO:0000256" key="11">
    <source>
        <dbReference type="ARBA" id="ARBA00023136"/>
    </source>
</evidence>
<evidence type="ECO:0000256" key="8">
    <source>
        <dbReference type="ARBA" id="ARBA00022960"/>
    </source>
</evidence>
<evidence type="ECO:0000256" key="4">
    <source>
        <dbReference type="ARBA" id="ARBA00021581"/>
    </source>
</evidence>
<feature type="transmembrane region" description="Helical" evidence="17">
    <location>
        <begin position="205"/>
        <end position="227"/>
    </location>
</feature>
<evidence type="ECO:0000256" key="13">
    <source>
        <dbReference type="ARBA" id="ARBA00023316"/>
    </source>
</evidence>
<keyword evidence="9 17" id="KW-0573">Peptidoglycan synthesis</keyword>
<feature type="transmembrane region" description="Helical" evidence="17">
    <location>
        <begin position="46"/>
        <end position="68"/>
    </location>
</feature>
<dbReference type="GO" id="GO:0008360">
    <property type="term" value="P:regulation of cell shape"/>
    <property type="evidence" value="ECO:0007669"/>
    <property type="project" value="UniProtKB-KW"/>
</dbReference>
<keyword evidence="6 17" id="KW-0812">Transmembrane</keyword>
<comment type="function">
    <text evidence="17">Catalyzes the dephosphorylation of undecaprenyl diphosphate (UPP). Confers resistance to bacitracin.</text>
</comment>